<organism evidence="3 4">
    <name type="scientific">Cutaneotrichosporon oleaginosum</name>
    <dbReference type="NCBI Taxonomy" id="879819"/>
    <lineage>
        <taxon>Eukaryota</taxon>
        <taxon>Fungi</taxon>
        <taxon>Dikarya</taxon>
        <taxon>Basidiomycota</taxon>
        <taxon>Agaricomycotina</taxon>
        <taxon>Tremellomycetes</taxon>
        <taxon>Trichosporonales</taxon>
        <taxon>Trichosporonaceae</taxon>
        <taxon>Cutaneotrichosporon</taxon>
    </lineage>
</organism>
<evidence type="ECO:0000313" key="4">
    <source>
        <dbReference type="Proteomes" id="UP000053611"/>
    </source>
</evidence>
<dbReference type="Pfam" id="PF12697">
    <property type="entry name" value="Abhydrolase_6"/>
    <property type="match status" value="1"/>
</dbReference>
<keyword evidence="1" id="KW-0812">Transmembrane</keyword>
<evidence type="ECO:0000259" key="2">
    <source>
        <dbReference type="Pfam" id="PF12697"/>
    </source>
</evidence>
<dbReference type="OrthoDB" id="294702at2759"/>
<dbReference type="AlphaFoldDB" id="A0A0J0XC63"/>
<keyword evidence="3" id="KW-0378">Hydrolase</keyword>
<sequence length="335" mass="36952">MTSATNIKPRPNEHILALPNGRQLEYADGGDISSGVVFLFFSGLFSVGMVAELPYAVTRLGAHYISPSPTGMGRTSPRPLSTPYHLNLIADIRALLDHTHPEGIKALYLGGGSYGTAMAQMLHGAPYDQFPQGRAIKATLLMAGFSPFRYHTDYAQCLSWPNYISVGPPSTLPFRFMQRLFSSVIAPKLRTVEGSRVFLSQTIFDKMNSDERAVMDSWLHTRSKTYHEFITTMAENNVRSVANTWEGFMEVSEVLHSDWGFDPRTLDDAHAKPILVVSGAADDMGGATNQWITDSYPNAILRTVPGGHIAGLFYMDELWDQLVTLGDTSVAIRSE</sequence>
<accession>A0A0J0XC63</accession>
<proteinExistence type="predicted"/>
<dbReference type="GeneID" id="28985192"/>
<dbReference type="InterPro" id="IPR029058">
    <property type="entry name" value="AB_hydrolase_fold"/>
</dbReference>
<feature type="transmembrane region" description="Helical" evidence="1">
    <location>
        <begin position="32"/>
        <end position="51"/>
    </location>
</feature>
<dbReference type="GO" id="GO:0016787">
    <property type="term" value="F:hydrolase activity"/>
    <property type="evidence" value="ECO:0007669"/>
    <property type="project" value="UniProtKB-KW"/>
</dbReference>
<gene>
    <name evidence="3" type="ORF">CC85DRAFT_289327</name>
</gene>
<protein>
    <submittedName>
        <fullName evidence="3">Alpha/beta-hydrolase</fullName>
    </submittedName>
</protein>
<dbReference type="Gene3D" id="3.40.50.1820">
    <property type="entry name" value="alpha/beta hydrolase"/>
    <property type="match status" value="1"/>
</dbReference>
<keyword evidence="1" id="KW-0472">Membrane</keyword>
<evidence type="ECO:0000313" key="3">
    <source>
        <dbReference type="EMBL" id="KLT38642.1"/>
    </source>
</evidence>
<keyword evidence="1" id="KW-1133">Transmembrane helix</keyword>
<reference evidence="3 4" key="1">
    <citation type="submission" date="2015-03" db="EMBL/GenBank/DDBJ databases">
        <title>Genomics and transcriptomics of the oil-accumulating basidiomycete yeast T. oleaginosus allow insights into substrate utilization and the diverse evolutionary trajectories of mating systems in fungi.</title>
        <authorList>
            <consortium name="DOE Joint Genome Institute"/>
            <person name="Kourist R."/>
            <person name="Kracht O."/>
            <person name="Bracharz F."/>
            <person name="Lipzen A."/>
            <person name="Nolan M."/>
            <person name="Ohm R."/>
            <person name="Grigoriev I."/>
            <person name="Sun S."/>
            <person name="Heitman J."/>
            <person name="Bruck T."/>
            <person name="Nowrousian M."/>
        </authorList>
    </citation>
    <scope>NUCLEOTIDE SEQUENCE [LARGE SCALE GENOMIC DNA]</scope>
    <source>
        <strain evidence="3 4">IBC0246</strain>
    </source>
</reference>
<keyword evidence="4" id="KW-1185">Reference proteome</keyword>
<name>A0A0J0XC63_9TREE</name>
<dbReference type="EMBL" id="KQ087292">
    <property type="protein sequence ID" value="KLT38642.1"/>
    <property type="molecule type" value="Genomic_DNA"/>
</dbReference>
<dbReference type="Proteomes" id="UP000053611">
    <property type="component" value="Unassembled WGS sequence"/>
</dbReference>
<feature type="domain" description="AB hydrolase-1" evidence="2">
    <location>
        <begin position="53"/>
        <end position="313"/>
    </location>
</feature>
<dbReference type="SUPFAM" id="SSF53474">
    <property type="entry name" value="alpha/beta-Hydrolases"/>
    <property type="match status" value="1"/>
</dbReference>
<evidence type="ECO:0000256" key="1">
    <source>
        <dbReference type="SAM" id="Phobius"/>
    </source>
</evidence>
<dbReference type="InterPro" id="IPR000073">
    <property type="entry name" value="AB_hydrolase_1"/>
</dbReference>